<protein>
    <submittedName>
        <fullName evidence="1 2">Uncharacterized protein</fullName>
    </submittedName>
</protein>
<dbReference type="AlphaFoldDB" id="E0VM77"/>
<proteinExistence type="predicted"/>
<organism>
    <name type="scientific">Pediculus humanus subsp. corporis</name>
    <name type="common">Body louse</name>
    <dbReference type="NCBI Taxonomy" id="121224"/>
    <lineage>
        <taxon>Eukaryota</taxon>
        <taxon>Metazoa</taxon>
        <taxon>Ecdysozoa</taxon>
        <taxon>Arthropoda</taxon>
        <taxon>Hexapoda</taxon>
        <taxon>Insecta</taxon>
        <taxon>Pterygota</taxon>
        <taxon>Neoptera</taxon>
        <taxon>Paraneoptera</taxon>
        <taxon>Psocodea</taxon>
        <taxon>Troctomorpha</taxon>
        <taxon>Phthiraptera</taxon>
        <taxon>Anoplura</taxon>
        <taxon>Pediculidae</taxon>
        <taxon>Pediculus</taxon>
    </lineage>
</organism>
<dbReference type="CTD" id="8239161"/>
<dbReference type="KEGG" id="phu:Phum_PHUM303360"/>
<name>E0VM77_PEDHC</name>
<dbReference type="Gene3D" id="3.40.30.10">
    <property type="entry name" value="Glutaredoxin"/>
    <property type="match status" value="2"/>
</dbReference>
<dbReference type="eggNOG" id="KOG0190">
    <property type="taxonomic scope" value="Eukaryota"/>
</dbReference>
<dbReference type="FunCoup" id="E0VM77">
    <property type="interactions" value="485"/>
</dbReference>
<evidence type="ECO:0000313" key="2">
    <source>
        <dbReference type="EnsemblMetazoa" id="PHUM303360-PA"/>
    </source>
</evidence>
<dbReference type="EMBL" id="DS235293">
    <property type="protein sequence ID" value="EEB14483.1"/>
    <property type="molecule type" value="Genomic_DNA"/>
</dbReference>
<dbReference type="OMA" id="DFIRQFY"/>
<reference evidence="2" key="3">
    <citation type="submission" date="2021-02" db="UniProtKB">
        <authorList>
            <consortium name="EnsemblMetazoa"/>
        </authorList>
    </citation>
    <scope>IDENTIFICATION</scope>
    <source>
        <strain evidence="2">USDA</strain>
    </source>
</reference>
<reference evidence="1" key="2">
    <citation type="submission" date="2007-04" db="EMBL/GenBank/DDBJ databases">
        <title>The genome of the human body louse.</title>
        <authorList>
            <consortium name="The Human Body Louse Genome Consortium"/>
            <person name="Kirkness E."/>
            <person name="Walenz B."/>
            <person name="Hass B."/>
            <person name="Bruggner R."/>
            <person name="Strausberg R."/>
        </authorList>
    </citation>
    <scope>NUCLEOTIDE SEQUENCE</scope>
    <source>
        <strain evidence="1">USDA</strain>
    </source>
</reference>
<dbReference type="EMBL" id="AAZO01003527">
    <property type="status" value="NOT_ANNOTATED_CDS"/>
    <property type="molecule type" value="Genomic_DNA"/>
</dbReference>
<dbReference type="InterPro" id="IPR052792">
    <property type="entry name" value="Thioredoxin_dom-contain_11"/>
</dbReference>
<dbReference type="EnsemblMetazoa" id="PHUM303360-RA">
    <property type="protein sequence ID" value="PHUM303360-PA"/>
    <property type="gene ID" value="PHUM303360"/>
</dbReference>
<dbReference type="HOGENOM" id="CLU_010764_0_0_1"/>
<dbReference type="InParanoid" id="E0VM77"/>
<dbReference type="VEuPathDB" id="VectorBase:PHUM303360"/>
<sequence>MFLYLRELFFLFALVFTSYTALFSSLPKIGKAPTPVPFFQRNSEVVDYYRGNINAAFQRASEVDLTVIMYYAPWDAESQATRGEFEAAAKFFKDEVFFTAISCWAPTSECKQHVTRIKTFPVIVAYPQHSKGIAYQGPLKAVYIIHFIKTLMRPIHRILSSVDIVHLTSKFNILLVGCFLFSGSLGGPGYYTFFSTAIKILEKYPLQEVGFAVTTDQAVAASLGFDVLPNIRLYLWNETHDYPVHADYTEESLIKWITQKSYQIVQWVSPPKVKSQILSPLITKGPTLILFTPRNPLANDNPMFNMLKELTLKYYNCDNNTWVRHLSNFIEFKNSYQELFETKYDNKCEMRKIKKDFDKMSIINMPSVVPNLFYNNNSENTDQDVCDVEDLNIKYFNRESEVCFSHTTKVKSVLLNTMKHSHNLENLQFLNDKKDFKSPEMLFEYWEDFKCKNLEYENNYYKLSYPKIQKMIDFNDKIDGLACVNNRTLSVIAMDSLIYYQFAEGLGVDILNKKDKSAIIIIDKKEDSQFLMEEEINRENLISFIIKHTKKKLNRFLRSSHNSKSRSLTRYRFPVRKGENCTHTDTESCVPELNSNNFIDFVMNPNKRIALVFVTIEIFHVFSGLDLRDRRDNNDLPWEYTMDLFPSILFFPTLRKSESRLYSNDLPFTIKNLIHFVLANLEPEAKIPAMISLCISFEKLQNDNEARRCKSKIQKQCYDYLSLILKDVRKIMNRWKNLPPTSKFISDLIRKKQILIQKLEYFKNSHFLLSSIDKISKKSRVSADILQLYLKFLSLIRTNTYYLNYDGYR</sequence>
<accession>E0VM77</accession>
<dbReference type="InterPro" id="IPR036249">
    <property type="entry name" value="Thioredoxin-like_sf"/>
</dbReference>
<dbReference type="OrthoDB" id="1910803at2759"/>
<keyword evidence="3" id="KW-1185">Reference proteome</keyword>
<evidence type="ECO:0000313" key="1">
    <source>
        <dbReference type="EMBL" id="EEB14483.1"/>
    </source>
</evidence>
<evidence type="ECO:0000313" key="3">
    <source>
        <dbReference type="Proteomes" id="UP000009046"/>
    </source>
</evidence>
<reference evidence="1" key="1">
    <citation type="submission" date="2007-04" db="EMBL/GenBank/DDBJ databases">
        <title>Annotation of Pediculus humanus corporis strain USDA.</title>
        <authorList>
            <person name="Kirkness E."/>
            <person name="Hannick L."/>
            <person name="Hass B."/>
            <person name="Bruggner R."/>
            <person name="Lawson D."/>
            <person name="Bidwell S."/>
            <person name="Joardar V."/>
            <person name="Caler E."/>
            <person name="Walenz B."/>
            <person name="Inman J."/>
            <person name="Schobel S."/>
            <person name="Galinsky K."/>
            <person name="Amedeo P."/>
            <person name="Strausberg R."/>
        </authorList>
    </citation>
    <scope>NUCLEOTIDE SEQUENCE</scope>
    <source>
        <strain evidence="1">USDA</strain>
    </source>
</reference>
<dbReference type="SUPFAM" id="SSF52833">
    <property type="entry name" value="Thioredoxin-like"/>
    <property type="match status" value="1"/>
</dbReference>
<dbReference type="PANTHER" id="PTHR46497:SF1">
    <property type="entry name" value="THIOREDOXIN DOMAIN-CONTAINING PROTEIN 11"/>
    <property type="match status" value="1"/>
</dbReference>
<dbReference type="PANTHER" id="PTHR46497">
    <property type="entry name" value="THIOREDOXIN DOMAIN-CONTAINING PROTEIN 11"/>
    <property type="match status" value="1"/>
</dbReference>
<dbReference type="GeneID" id="8239161"/>
<dbReference type="Proteomes" id="UP000009046">
    <property type="component" value="Unassembled WGS sequence"/>
</dbReference>
<dbReference type="STRING" id="121224.E0VM77"/>
<gene>
    <name evidence="2" type="primary">8239161</name>
    <name evidence="1" type="ORF">Phum_PHUM303360</name>
</gene>
<dbReference type="RefSeq" id="XP_002427221.1">
    <property type="nucleotide sequence ID" value="XM_002427176.1"/>
</dbReference>